<sequence>MKTLNLYALEGIPLIQQGDDIGAIICEIAEKEKFSFEGDDIVVVTSKIVSKAEGRLIDTYKVEPSKETVALAKKLEMDPGKLEVILRETKRVLIARPGLIVTEDRLGFISTGAGIDSSNTLPGPKGQVLSLLPEDPDVSAKKIRQAIEKKIGKKIAVIINDTFGRPDRKGSVGMAIGISGIAAVYYPPTKEDIHGKKRSPEIAQIDEIAAAASLVMGQTNERRPVVMVRGVDFQPSETDKIKDLLHPVTKYIQDALEAVKQAKGEK</sequence>
<dbReference type="Pfam" id="PF01996">
    <property type="entry name" value="F420_ligase"/>
    <property type="match status" value="1"/>
</dbReference>
<gene>
    <name evidence="9" type="primary">cofE</name>
    <name evidence="9" type="ORF">COX24_02570</name>
</gene>
<evidence type="ECO:0000256" key="4">
    <source>
        <dbReference type="ARBA" id="ARBA00022842"/>
    </source>
</evidence>
<organism evidence="9 10">
    <name type="scientific">bacterium (Candidatus Gribaldobacteria) CG23_combo_of_CG06-09_8_20_14_all_37_87_8</name>
    <dbReference type="NCBI Taxonomy" id="2014278"/>
    <lineage>
        <taxon>Bacteria</taxon>
        <taxon>Candidatus Gribaldobacteria</taxon>
    </lineage>
</organism>
<name>A0A2G9ZEM0_9BACT</name>
<dbReference type="PANTHER" id="PTHR47917">
    <property type="match status" value="1"/>
</dbReference>
<dbReference type="GO" id="GO:0005525">
    <property type="term" value="F:GTP binding"/>
    <property type="evidence" value="ECO:0007669"/>
    <property type="project" value="UniProtKB-KW"/>
</dbReference>
<evidence type="ECO:0000313" key="9">
    <source>
        <dbReference type="EMBL" id="PIP31625.1"/>
    </source>
</evidence>
<keyword evidence="5" id="KW-0630">Potassium</keyword>
<protein>
    <submittedName>
        <fullName evidence="9">Coenzyme F420-0:L-glutamate ligase</fullName>
    </submittedName>
</protein>
<keyword evidence="6" id="KW-0342">GTP-binding</keyword>
<dbReference type="InterPro" id="IPR002847">
    <property type="entry name" value="F420-0_gamma-glut_ligase-dom"/>
</dbReference>
<dbReference type="NCBIfam" id="TIGR01916">
    <property type="entry name" value="F420_cofE"/>
    <property type="match status" value="1"/>
</dbReference>
<dbReference type="Proteomes" id="UP000230447">
    <property type="component" value="Unassembled WGS sequence"/>
</dbReference>
<dbReference type="GO" id="GO:0052618">
    <property type="term" value="F:coenzyme F420-0:L-glutamate ligase activity"/>
    <property type="evidence" value="ECO:0007669"/>
    <property type="project" value="TreeGrafter"/>
</dbReference>
<dbReference type="SUPFAM" id="SSF144010">
    <property type="entry name" value="CofE-like"/>
    <property type="match status" value="1"/>
</dbReference>
<comment type="caution">
    <text evidence="9">The sequence shown here is derived from an EMBL/GenBank/DDBJ whole genome shotgun (WGS) entry which is preliminary data.</text>
</comment>
<evidence type="ECO:0000256" key="2">
    <source>
        <dbReference type="ARBA" id="ARBA00022723"/>
    </source>
</evidence>
<reference evidence="9 10" key="1">
    <citation type="submission" date="2017-09" db="EMBL/GenBank/DDBJ databases">
        <title>Depth-based differentiation of microbial function through sediment-hosted aquifers and enrichment of novel symbionts in the deep terrestrial subsurface.</title>
        <authorList>
            <person name="Probst A.J."/>
            <person name="Ladd B."/>
            <person name="Jarett J.K."/>
            <person name="Geller-Mcgrath D.E."/>
            <person name="Sieber C.M."/>
            <person name="Emerson J.B."/>
            <person name="Anantharaman K."/>
            <person name="Thomas B.C."/>
            <person name="Malmstrom R."/>
            <person name="Stieglmeier M."/>
            <person name="Klingl A."/>
            <person name="Woyke T."/>
            <person name="Ryan C.M."/>
            <person name="Banfield J.F."/>
        </authorList>
    </citation>
    <scope>NUCLEOTIDE SEQUENCE [LARGE SCALE GENOMIC DNA]</scope>
    <source>
        <strain evidence="9">CG23_combo_of_CG06-09_8_20_14_all_37_87_8</strain>
    </source>
</reference>
<dbReference type="Gene3D" id="3.90.1660.10">
    <property type="entry name" value="CofE-like domain"/>
    <property type="match status" value="1"/>
</dbReference>
<keyword evidence="2" id="KW-0479">Metal-binding</keyword>
<keyword evidence="1 9" id="KW-0436">Ligase</keyword>
<dbReference type="Gene3D" id="3.30.1330.100">
    <property type="entry name" value="CofE-like"/>
    <property type="match status" value="1"/>
</dbReference>
<dbReference type="PANTHER" id="PTHR47917:SF1">
    <property type="entry name" value="COENZYME F420:L-GLUTAMATE LIGASE"/>
    <property type="match status" value="1"/>
</dbReference>
<evidence type="ECO:0000256" key="1">
    <source>
        <dbReference type="ARBA" id="ARBA00022598"/>
    </source>
</evidence>
<feature type="domain" description="Coenzyme F420:L-glutamate ligase-like" evidence="8">
    <location>
        <begin position="12"/>
        <end position="230"/>
    </location>
</feature>
<evidence type="ECO:0000256" key="5">
    <source>
        <dbReference type="ARBA" id="ARBA00022958"/>
    </source>
</evidence>
<proteinExistence type="predicted"/>
<evidence type="ECO:0000313" key="10">
    <source>
        <dbReference type="Proteomes" id="UP000230447"/>
    </source>
</evidence>
<evidence type="ECO:0000256" key="3">
    <source>
        <dbReference type="ARBA" id="ARBA00022741"/>
    </source>
</evidence>
<keyword evidence="4" id="KW-0460">Magnesium</keyword>
<dbReference type="EMBL" id="PCSB01000055">
    <property type="protein sequence ID" value="PIP31625.1"/>
    <property type="molecule type" value="Genomic_DNA"/>
</dbReference>
<dbReference type="InterPro" id="IPR008225">
    <property type="entry name" value="F420-0_g-glutamyl_ligase"/>
</dbReference>
<accession>A0A2G9ZEM0</accession>
<keyword evidence="7" id="KW-0464">Manganese</keyword>
<dbReference type="AlphaFoldDB" id="A0A2G9ZEM0"/>
<evidence type="ECO:0000259" key="8">
    <source>
        <dbReference type="Pfam" id="PF01996"/>
    </source>
</evidence>
<evidence type="ECO:0000256" key="6">
    <source>
        <dbReference type="ARBA" id="ARBA00023134"/>
    </source>
</evidence>
<evidence type="ECO:0000256" key="7">
    <source>
        <dbReference type="ARBA" id="ARBA00023211"/>
    </source>
</evidence>
<dbReference type="GO" id="GO:0046872">
    <property type="term" value="F:metal ion binding"/>
    <property type="evidence" value="ECO:0007669"/>
    <property type="project" value="UniProtKB-KW"/>
</dbReference>
<keyword evidence="3" id="KW-0547">Nucleotide-binding</keyword>